<dbReference type="Proteomes" id="UP001302745">
    <property type="component" value="Unassembled WGS sequence"/>
</dbReference>
<dbReference type="GO" id="GO:0022857">
    <property type="term" value="F:transmembrane transporter activity"/>
    <property type="evidence" value="ECO:0007669"/>
    <property type="project" value="InterPro"/>
</dbReference>
<comment type="caution">
    <text evidence="9">The sequence shown here is derived from an EMBL/GenBank/DDBJ whole genome shotgun (WGS) entry which is preliminary data.</text>
</comment>
<evidence type="ECO:0000256" key="6">
    <source>
        <dbReference type="SAM" id="MobiDB-lite"/>
    </source>
</evidence>
<keyword evidence="10" id="KW-1185">Reference proteome</keyword>
<dbReference type="PROSITE" id="PS50850">
    <property type="entry name" value="MFS"/>
    <property type="match status" value="1"/>
</dbReference>
<keyword evidence="3 7" id="KW-1133">Transmembrane helix</keyword>
<evidence type="ECO:0000256" key="2">
    <source>
        <dbReference type="ARBA" id="ARBA00022692"/>
    </source>
</evidence>
<reference evidence="9" key="1">
    <citation type="journal article" date="2023" name="Mol. Phylogenet. Evol.">
        <title>Genome-scale phylogeny and comparative genomics of the fungal order Sordariales.</title>
        <authorList>
            <person name="Hensen N."/>
            <person name="Bonometti L."/>
            <person name="Westerberg I."/>
            <person name="Brannstrom I.O."/>
            <person name="Guillou S."/>
            <person name="Cros-Aarteil S."/>
            <person name="Calhoun S."/>
            <person name="Haridas S."/>
            <person name="Kuo A."/>
            <person name="Mondo S."/>
            <person name="Pangilinan J."/>
            <person name="Riley R."/>
            <person name="LaButti K."/>
            <person name="Andreopoulos B."/>
            <person name="Lipzen A."/>
            <person name="Chen C."/>
            <person name="Yan M."/>
            <person name="Daum C."/>
            <person name="Ng V."/>
            <person name="Clum A."/>
            <person name="Steindorff A."/>
            <person name="Ohm R.A."/>
            <person name="Martin F."/>
            <person name="Silar P."/>
            <person name="Natvig D.O."/>
            <person name="Lalanne C."/>
            <person name="Gautier V."/>
            <person name="Ament-Velasquez S.L."/>
            <person name="Kruys A."/>
            <person name="Hutchinson M.I."/>
            <person name="Powell A.J."/>
            <person name="Barry K."/>
            <person name="Miller A.N."/>
            <person name="Grigoriev I.V."/>
            <person name="Debuchy R."/>
            <person name="Gladieux P."/>
            <person name="Hiltunen Thoren M."/>
            <person name="Johannesson H."/>
        </authorList>
    </citation>
    <scope>NUCLEOTIDE SEQUENCE</scope>
    <source>
        <strain evidence="9">CBS 538.74</strain>
    </source>
</reference>
<feature type="transmembrane region" description="Helical" evidence="7">
    <location>
        <begin position="458"/>
        <end position="478"/>
    </location>
</feature>
<dbReference type="Gene3D" id="1.20.1250.20">
    <property type="entry name" value="MFS general substrate transporter like domains"/>
    <property type="match status" value="1"/>
</dbReference>
<comment type="subcellular location">
    <subcellularLocation>
        <location evidence="1">Membrane</location>
        <topology evidence="1">Multi-pass membrane protein</topology>
    </subcellularLocation>
</comment>
<feature type="transmembrane region" description="Helical" evidence="7">
    <location>
        <begin position="400"/>
        <end position="419"/>
    </location>
</feature>
<proteinExistence type="inferred from homology"/>
<sequence length="528" mass="54877">MASLATPETTPLLAAEPQAERREVVDGKTKEDVSRPPGGGCTFEPGDLSNPLEWSPAFKQGIVALLAALGFMVTFTCMSVVPVANKIAADLDGAHSSADTFSSVLPVTIWEVGEAVGPLLIAPLSEMYGRSPVMNAANVLFITSTALAALSPSMAVFVASRALTGMAVASNVLGPAIIGDIFAPEHRGTALSLVGILPLLGGTVGPVVSGAVAQSWGWRAVLRVCVVLAAVCAAVFFAYFRETYGPVILRRVGRRTEAKLGATKKHGGGDGGGYGTVPTATATATKDHADHEGGAVGDTQSVGMLASIARPASVLFGSSVIACLALFGSSVFAHFYILATTLPGILQERYGLSPAATGSAFLSNGVGSAIAILLCKVWLDKIYVKLRSANDGVGLPEHRLPMAVAGAFLLPVALLMYGWCAQLTLPLPFLLATVVLIRICIVTVHVPLMVYVVDACGIYSASAFTGVTVVRCLAGAFLPLGTAQLIQDVGYGWGFTVLSVLSLVFAIVPLLLLRYGSRWRQSSRYTQG</sequence>
<name>A0AAN6VEH5_9PEZI</name>
<keyword evidence="4 7" id="KW-0472">Membrane</keyword>
<feature type="transmembrane region" description="Helical" evidence="7">
    <location>
        <begin position="314"/>
        <end position="339"/>
    </location>
</feature>
<feature type="transmembrane region" description="Helical" evidence="7">
    <location>
        <begin position="163"/>
        <end position="183"/>
    </location>
</feature>
<gene>
    <name evidence="9" type="ORF">C8A00DRAFT_18460</name>
</gene>
<feature type="transmembrane region" description="Helical" evidence="7">
    <location>
        <begin position="62"/>
        <end position="84"/>
    </location>
</feature>
<organism evidence="9 10">
    <name type="scientific">Chaetomidium leptoderma</name>
    <dbReference type="NCBI Taxonomy" id="669021"/>
    <lineage>
        <taxon>Eukaryota</taxon>
        <taxon>Fungi</taxon>
        <taxon>Dikarya</taxon>
        <taxon>Ascomycota</taxon>
        <taxon>Pezizomycotina</taxon>
        <taxon>Sordariomycetes</taxon>
        <taxon>Sordariomycetidae</taxon>
        <taxon>Sordariales</taxon>
        <taxon>Chaetomiaceae</taxon>
        <taxon>Chaetomidium</taxon>
    </lineage>
</organism>
<evidence type="ECO:0000256" key="3">
    <source>
        <dbReference type="ARBA" id="ARBA00022989"/>
    </source>
</evidence>
<dbReference type="PANTHER" id="PTHR23502">
    <property type="entry name" value="MAJOR FACILITATOR SUPERFAMILY"/>
    <property type="match status" value="1"/>
</dbReference>
<evidence type="ECO:0000313" key="9">
    <source>
        <dbReference type="EMBL" id="KAK4149922.1"/>
    </source>
</evidence>
<feature type="transmembrane region" description="Helical" evidence="7">
    <location>
        <begin position="359"/>
        <end position="379"/>
    </location>
</feature>
<dbReference type="SUPFAM" id="SSF103473">
    <property type="entry name" value="MFS general substrate transporter"/>
    <property type="match status" value="1"/>
</dbReference>
<accession>A0AAN6VEH5</accession>
<feature type="transmembrane region" description="Helical" evidence="7">
    <location>
        <begin position="136"/>
        <end position="157"/>
    </location>
</feature>
<dbReference type="AlphaFoldDB" id="A0AAN6VEH5"/>
<reference evidence="9" key="2">
    <citation type="submission" date="2023-05" db="EMBL/GenBank/DDBJ databases">
        <authorList>
            <consortium name="Lawrence Berkeley National Laboratory"/>
            <person name="Steindorff A."/>
            <person name="Hensen N."/>
            <person name="Bonometti L."/>
            <person name="Westerberg I."/>
            <person name="Brannstrom I.O."/>
            <person name="Guillou S."/>
            <person name="Cros-Aarteil S."/>
            <person name="Calhoun S."/>
            <person name="Haridas S."/>
            <person name="Kuo A."/>
            <person name="Mondo S."/>
            <person name="Pangilinan J."/>
            <person name="Riley R."/>
            <person name="Labutti K."/>
            <person name="Andreopoulos B."/>
            <person name="Lipzen A."/>
            <person name="Chen C."/>
            <person name="Yanf M."/>
            <person name="Daum C."/>
            <person name="Ng V."/>
            <person name="Clum A."/>
            <person name="Ohm R."/>
            <person name="Martin F."/>
            <person name="Silar P."/>
            <person name="Natvig D."/>
            <person name="Lalanne C."/>
            <person name="Gautier V."/>
            <person name="Ament-Velasquez S.L."/>
            <person name="Kruys A."/>
            <person name="Hutchinson M.I."/>
            <person name="Powell A.J."/>
            <person name="Barry K."/>
            <person name="Miller A.N."/>
            <person name="Grigoriev I.V."/>
            <person name="Debuchy R."/>
            <person name="Gladieux P."/>
            <person name="Thoren M.H."/>
            <person name="Johannesson H."/>
        </authorList>
    </citation>
    <scope>NUCLEOTIDE SEQUENCE</scope>
    <source>
        <strain evidence="9">CBS 538.74</strain>
    </source>
</reference>
<evidence type="ECO:0000256" key="4">
    <source>
        <dbReference type="ARBA" id="ARBA00023136"/>
    </source>
</evidence>
<feature type="transmembrane region" description="Helical" evidence="7">
    <location>
        <begin position="490"/>
        <end position="513"/>
    </location>
</feature>
<evidence type="ECO:0000256" key="5">
    <source>
        <dbReference type="ARBA" id="ARBA00038347"/>
    </source>
</evidence>
<dbReference type="FunFam" id="1.20.1250.20:FF:000509">
    <property type="entry name" value="MFS general substrate transporter"/>
    <property type="match status" value="1"/>
</dbReference>
<feature type="transmembrane region" description="Helical" evidence="7">
    <location>
        <begin position="190"/>
        <end position="208"/>
    </location>
</feature>
<feature type="transmembrane region" description="Helical" evidence="7">
    <location>
        <begin position="425"/>
        <end position="446"/>
    </location>
</feature>
<comment type="similarity">
    <text evidence="5">Belongs to the major facilitator superfamily. CAR1 family.</text>
</comment>
<dbReference type="InterPro" id="IPR011701">
    <property type="entry name" value="MFS"/>
</dbReference>
<dbReference type="InterPro" id="IPR036259">
    <property type="entry name" value="MFS_trans_sf"/>
</dbReference>
<dbReference type="PANTHER" id="PTHR23502:SF163">
    <property type="entry name" value="MAJOR FACILITATOR SUPERFAMILY (MFS) PROFILE DOMAIN-CONTAINING PROTEIN"/>
    <property type="match status" value="1"/>
</dbReference>
<dbReference type="Pfam" id="PF07690">
    <property type="entry name" value="MFS_1"/>
    <property type="match status" value="1"/>
</dbReference>
<dbReference type="EMBL" id="MU857112">
    <property type="protein sequence ID" value="KAK4149922.1"/>
    <property type="molecule type" value="Genomic_DNA"/>
</dbReference>
<evidence type="ECO:0000313" key="10">
    <source>
        <dbReference type="Proteomes" id="UP001302745"/>
    </source>
</evidence>
<feature type="compositionally biased region" description="Basic and acidic residues" evidence="6">
    <location>
        <begin position="18"/>
        <end position="34"/>
    </location>
</feature>
<feature type="domain" description="Major facilitator superfamily (MFS) profile" evidence="8">
    <location>
        <begin position="62"/>
        <end position="517"/>
    </location>
</feature>
<protein>
    <submittedName>
        <fullName evidence="9">Transporter</fullName>
    </submittedName>
</protein>
<feature type="transmembrane region" description="Helical" evidence="7">
    <location>
        <begin position="220"/>
        <end position="240"/>
    </location>
</feature>
<keyword evidence="2 7" id="KW-0812">Transmembrane</keyword>
<feature type="region of interest" description="Disordered" evidence="6">
    <location>
        <begin position="1"/>
        <end position="44"/>
    </location>
</feature>
<evidence type="ECO:0000256" key="1">
    <source>
        <dbReference type="ARBA" id="ARBA00004141"/>
    </source>
</evidence>
<dbReference type="GO" id="GO:0016020">
    <property type="term" value="C:membrane"/>
    <property type="evidence" value="ECO:0007669"/>
    <property type="project" value="UniProtKB-SubCell"/>
</dbReference>
<evidence type="ECO:0000259" key="8">
    <source>
        <dbReference type="PROSITE" id="PS50850"/>
    </source>
</evidence>
<evidence type="ECO:0000256" key="7">
    <source>
        <dbReference type="SAM" id="Phobius"/>
    </source>
</evidence>
<dbReference type="InterPro" id="IPR020846">
    <property type="entry name" value="MFS_dom"/>
</dbReference>